<dbReference type="Gene3D" id="2.60.40.10">
    <property type="entry name" value="Immunoglobulins"/>
    <property type="match status" value="1"/>
</dbReference>
<keyword evidence="2" id="KW-1185">Reference proteome</keyword>
<dbReference type="EMBL" id="MRZV01000764">
    <property type="protein sequence ID" value="PIK44638.1"/>
    <property type="molecule type" value="Genomic_DNA"/>
</dbReference>
<protein>
    <submittedName>
        <fullName evidence="1">Putative angiopoietin-1 receptor-like</fullName>
    </submittedName>
</protein>
<dbReference type="AlphaFoldDB" id="A0A2G8K9E8"/>
<evidence type="ECO:0000313" key="2">
    <source>
        <dbReference type="Proteomes" id="UP000230750"/>
    </source>
</evidence>
<sequence length="197" mass="21712">MSQDSASFISEPHPHFECYLGKPDGDAAVSAVRGYDTRTIASGDIPLHPEPSVDDMLISGLPSSNVTGFNVSLIPVMNNAFGVYNCTAVKADRDDTTIMVIFLHADPYVVPVDGQHTQTVNDGDLGVVLDMEWSFTGFDPRWRVNGSLPIDTNEDYDIISNRGARPEDNGLYEGHPRTIRNDGRHVLRRLIVRGKDQ</sequence>
<comment type="caution">
    <text evidence="1">The sequence shown here is derived from an EMBL/GenBank/DDBJ whole genome shotgun (WGS) entry which is preliminary data.</text>
</comment>
<dbReference type="Proteomes" id="UP000230750">
    <property type="component" value="Unassembled WGS sequence"/>
</dbReference>
<keyword evidence="1" id="KW-0675">Receptor</keyword>
<accession>A0A2G8K9E8</accession>
<evidence type="ECO:0000313" key="1">
    <source>
        <dbReference type="EMBL" id="PIK44638.1"/>
    </source>
</evidence>
<gene>
    <name evidence="1" type="ORF">BSL78_18497</name>
</gene>
<name>A0A2G8K9E8_STIJA</name>
<proteinExistence type="predicted"/>
<dbReference type="InterPro" id="IPR013783">
    <property type="entry name" value="Ig-like_fold"/>
</dbReference>
<reference evidence="1 2" key="1">
    <citation type="journal article" date="2017" name="PLoS Biol.">
        <title>The sea cucumber genome provides insights into morphological evolution and visceral regeneration.</title>
        <authorList>
            <person name="Zhang X."/>
            <person name="Sun L."/>
            <person name="Yuan J."/>
            <person name="Sun Y."/>
            <person name="Gao Y."/>
            <person name="Zhang L."/>
            <person name="Li S."/>
            <person name="Dai H."/>
            <person name="Hamel J.F."/>
            <person name="Liu C."/>
            <person name="Yu Y."/>
            <person name="Liu S."/>
            <person name="Lin W."/>
            <person name="Guo K."/>
            <person name="Jin S."/>
            <person name="Xu P."/>
            <person name="Storey K.B."/>
            <person name="Huan P."/>
            <person name="Zhang T."/>
            <person name="Zhou Y."/>
            <person name="Zhang J."/>
            <person name="Lin C."/>
            <person name="Li X."/>
            <person name="Xing L."/>
            <person name="Huo D."/>
            <person name="Sun M."/>
            <person name="Wang L."/>
            <person name="Mercier A."/>
            <person name="Li F."/>
            <person name="Yang H."/>
            <person name="Xiang J."/>
        </authorList>
    </citation>
    <scope>NUCLEOTIDE SEQUENCE [LARGE SCALE GENOMIC DNA]</scope>
    <source>
        <strain evidence="1">Shaxun</strain>
        <tissue evidence="1">Muscle</tissue>
    </source>
</reference>
<organism evidence="1 2">
    <name type="scientific">Stichopus japonicus</name>
    <name type="common">Sea cucumber</name>
    <dbReference type="NCBI Taxonomy" id="307972"/>
    <lineage>
        <taxon>Eukaryota</taxon>
        <taxon>Metazoa</taxon>
        <taxon>Echinodermata</taxon>
        <taxon>Eleutherozoa</taxon>
        <taxon>Echinozoa</taxon>
        <taxon>Holothuroidea</taxon>
        <taxon>Aspidochirotacea</taxon>
        <taxon>Aspidochirotida</taxon>
        <taxon>Stichopodidae</taxon>
        <taxon>Apostichopus</taxon>
    </lineage>
</organism>